<dbReference type="Gene3D" id="2.10.70.10">
    <property type="entry name" value="Complement Module, domain 1"/>
    <property type="match status" value="1"/>
</dbReference>
<protein>
    <submittedName>
        <fullName evidence="3">CUB and sushi domain-containing protein 3</fullName>
    </submittedName>
</protein>
<name>A0A4Z2I3F0_9TELE</name>
<dbReference type="SUPFAM" id="SSF57535">
    <property type="entry name" value="Complement control module/SCR domain"/>
    <property type="match status" value="1"/>
</dbReference>
<gene>
    <name evidence="3" type="primary">CSMD3_9</name>
    <name evidence="3" type="ORF">EYF80_017443</name>
</gene>
<reference evidence="3 4" key="1">
    <citation type="submission" date="2019-03" db="EMBL/GenBank/DDBJ databases">
        <title>First draft genome of Liparis tanakae, snailfish: a comprehensive survey of snailfish specific genes.</title>
        <authorList>
            <person name="Kim W."/>
            <person name="Song I."/>
            <person name="Jeong J.-H."/>
            <person name="Kim D."/>
            <person name="Kim S."/>
            <person name="Ryu S."/>
            <person name="Song J.Y."/>
            <person name="Lee S.K."/>
        </authorList>
    </citation>
    <scope>NUCLEOTIDE SEQUENCE [LARGE SCALE GENOMIC DNA]</scope>
    <source>
        <tissue evidence="3">Muscle</tissue>
    </source>
</reference>
<sequence length="71" mass="7163">MEGSLYFNVVSAVCGDIFHKGAWMAAVISCGELPSPPSGKKIGTQTTFGATAIFTCDAGFMLVGSAAVTGS</sequence>
<dbReference type="OrthoDB" id="6051552at2759"/>
<proteinExistence type="predicted"/>
<evidence type="ECO:0000313" key="4">
    <source>
        <dbReference type="Proteomes" id="UP000314294"/>
    </source>
</evidence>
<accession>A0A4Z2I3F0</accession>
<comment type="caution">
    <text evidence="3">The sequence shown here is derived from an EMBL/GenBank/DDBJ whole genome shotgun (WGS) entry which is preliminary data.</text>
</comment>
<dbReference type="Proteomes" id="UP000314294">
    <property type="component" value="Unassembled WGS sequence"/>
</dbReference>
<feature type="domain" description="Sushi" evidence="2">
    <location>
        <begin position="30"/>
        <end position="67"/>
    </location>
</feature>
<keyword evidence="4" id="KW-1185">Reference proteome</keyword>
<dbReference type="InterPro" id="IPR035976">
    <property type="entry name" value="Sushi/SCR/CCP_sf"/>
</dbReference>
<evidence type="ECO:0000256" key="1">
    <source>
        <dbReference type="ARBA" id="ARBA00023157"/>
    </source>
</evidence>
<evidence type="ECO:0000259" key="2">
    <source>
        <dbReference type="Pfam" id="PF00084"/>
    </source>
</evidence>
<dbReference type="EMBL" id="SRLO01000139">
    <property type="protein sequence ID" value="TNN72291.1"/>
    <property type="molecule type" value="Genomic_DNA"/>
</dbReference>
<dbReference type="AlphaFoldDB" id="A0A4Z2I3F0"/>
<organism evidence="3 4">
    <name type="scientific">Liparis tanakae</name>
    <name type="common">Tanaka's snailfish</name>
    <dbReference type="NCBI Taxonomy" id="230148"/>
    <lineage>
        <taxon>Eukaryota</taxon>
        <taxon>Metazoa</taxon>
        <taxon>Chordata</taxon>
        <taxon>Craniata</taxon>
        <taxon>Vertebrata</taxon>
        <taxon>Euteleostomi</taxon>
        <taxon>Actinopterygii</taxon>
        <taxon>Neopterygii</taxon>
        <taxon>Teleostei</taxon>
        <taxon>Neoteleostei</taxon>
        <taxon>Acanthomorphata</taxon>
        <taxon>Eupercaria</taxon>
        <taxon>Perciformes</taxon>
        <taxon>Cottioidei</taxon>
        <taxon>Cottales</taxon>
        <taxon>Liparidae</taxon>
        <taxon>Liparis</taxon>
    </lineage>
</organism>
<dbReference type="InterPro" id="IPR000436">
    <property type="entry name" value="Sushi_SCR_CCP_dom"/>
</dbReference>
<dbReference type="Pfam" id="PF00084">
    <property type="entry name" value="Sushi"/>
    <property type="match status" value="1"/>
</dbReference>
<evidence type="ECO:0000313" key="3">
    <source>
        <dbReference type="EMBL" id="TNN72291.1"/>
    </source>
</evidence>
<dbReference type="CDD" id="cd00033">
    <property type="entry name" value="CCP"/>
    <property type="match status" value="1"/>
</dbReference>
<keyword evidence="1" id="KW-1015">Disulfide bond</keyword>